<name>A0A1Z1M8V0_9FLOR</name>
<gene>
    <name evidence="1" type="primary">rnz</name>
</gene>
<keyword evidence="1" id="KW-0150">Chloroplast</keyword>
<dbReference type="AlphaFoldDB" id="A0A1Z1M8V0"/>
<protein>
    <submittedName>
        <fullName evidence="1">Ribonuclease Z</fullName>
    </submittedName>
</protein>
<reference evidence="1" key="1">
    <citation type="journal article" date="2017" name="J. Phycol.">
        <title>Analysis of chloroplast genomes and a supermatrix inform reclassification of the Rhodomelaceae (Rhodophyta).</title>
        <authorList>
            <person name="Diaz-Tapia P."/>
            <person name="Maggs C.A."/>
            <person name="West J.A."/>
            <person name="Verbruggen H."/>
        </authorList>
    </citation>
    <scope>NUCLEOTIDE SEQUENCE</scope>
    <source>
        <strain evidence="1">JW4523</strain>
    </source>
</reference>
<dbReference type="InterPro" id="IPR036866">
    <property type="entry name" value="RibonucZ/Hydroxyglut_hydro"/>
</dbReference>
<dbReference type="GeneID" id="33355372"/>
<dbReference type="PANTHER" id="PTHR46018:SF2">
    <property type="entry name" value="ZINC PHOSPHODIESTERASE ELAC PROTEIN 1"/>
    <property type="match status" value="1"/>
</dbReference>
<evidence type="ECO:0000313" key="1">
    <source>
        <dbReference type="EMBL" id="ARW62205.1"/>
    </source>
</evidence>
<dbReference type="PANTHER" id="PTHR46018">
    <property type="entry name" value="ZINC PHOSPHODIESTERASE ELAC PROTEIN 1"/>
    <property type="match status" value="1"/>
</dbReference>
<proteinExistence type="predicted"/>
<dbReference type="EMBL" id="MF101422">
    <property type="protein sequence ID" value="ARW62205.1"/>
    <property type="molecule type" value="Genomic_DNA"/>
</dbReference>
<keyword evidence="1" id="KW-0934">Plastid</keyword>
<dbReference type="RefSeq" id="YP_009393643.1">
    <property type="nucleotide sequence ID" value="NC_035269.1"/>
</dbReference>
<organism evidence="1">
    <name type="scientific">Caloglossa beccarii</name>
    <dbReference type="NCBI Taxonomy" id="131038"/>
    <lineage>
        <taxon>Eukaryota</taxon>
        <taxon>Rhodophyta</taxon>
        <taxon>Florideophyceae</taxon>
        <taxon>Rhodymeniophycidae</taxon>
        <taxon>Ceramiales</taxon>
        <taxon>Delesseriaceae</taxon>
        <taxon>Caloglossa</taxon>
    </lineage>
</organism>
<dbReference type="Gene3D" id="3.60.15.10">
    <property type="entry name" value="Ribonuclease Z/Hydroxyacylglutathione hydrolase-like"/>
    <property type="match status" value="1"/>
</dbReference>
<sequence length="226" mass="26477">MKINYFSSKITILKHYNNNFIIQFADLKNFCLFNCCEGFQYFFSSYKHQYKIKNIAKIIITSMHINNLSGLIGLLSSLNLIGRFKSLHIYGPKDLIYYLELNKKYSHTNFNYLIYIHVLSTGLIINDYNYRVYSFIIKNYYSFLVMQQEKFVTFLLSKAKGNGLVPNSFYSKLKIGLIFQLPDGYLLNGSNFTAIYLFGSQISLLLDLYPRRSNTEMVLRSNYILS</sequence>
<accession>A0A1Z1M8V0</accession>
<dbReference type="SUPFAM" id="SSF56281">
    <property type="entry name" value="Metallo-hydrolase/oxidoreductase"/>
    <property type="match status" value="1"/>
</dbReference>
<dbReference type="GO" id="GO:0042781">
    <property type="term" value="F:3'-tRNA processing endoribonuclease activity"/>
    <property type="evidence" value="ECO:0007669"/>
    <property type="project" value="TreeGrafter"/>
</dbReference>
<geneLocation type="chloroplast" evidence="1"/>